<accession>A0AAP0LUM2</accession>
<proteinExistence type="predicted"/>
<reference evidence="1 2" key="1">
    <citation type="submission" date="2024-05" db="EMBL/GenBank/DDBJ databases">
        <title>Haplotype-resolved chromosome-level genome assembly of Huyou (Citrus changshanensis).</title>
        <authorList>
            <person name="Miao C."/>
            <person name="Chen W."/>
            <person name="Wu Y."/>
            <person name="Wang L."/>
            <person name="Zhao S."/>
            <person name="Grierson D."/>
            <person name="Xu C."/>
            <person name="Chen K."/>
        </authorList>
    </citation>
    <scope>NUCLEOTIDE SEQUENCE [LARGE SCALE GENOMIC DNA]</scope>
    <source>
        <strain evidence="1">01-14</strain>
        <tissue evidence="1">Leaf</tissue>
    </source>
</reference>
<evidence type="ECO:0000313" key="2">
    <source>
        <dbReference type="Proteomes" id="UP001428341"/>
    </source>
</evidence>
<protein>
    <submittedName>
        <fullName evidence="1">Uncharacterized protein</fullName>
    </submittedName>
</protein>
<gene>
    <name evidence="1" type="ORF">WN944_018988</name>
</gene>
<dbReference type="EMBL" id="JBCGBO010000007">
    <property type="protein sequence ID" value="KAK9187590.1"/>
    <property type="molecule type" value="Genomic_DNA"/>
</dbReference>
<keyword evidence="2" id="KW-1185">Reference proteome</keyword>
<name>A0AAP0LUM2_9ROSI</name>
<dbReference type="AlphaFoldDB" id="A0AAP0LUM2"/>
<dbReference type="Proteomes" id="UP001428341">
    <property type="component" value="Unassembled WGS sequence"/>
</dbReference>
<organism evidence="1 2">
    <name type="scientific">Citrus x changshan-huyou</name>
    <dbReference type="NCBI Taxonomy" id="2935761"/>
    <lineage>
        <taxon>Eukaryota</taxon>
        <taxon>Viridiplantae</taxon>
        <taxon>Streptophyta</taxon>
        <taxon>Embryophyta</taxon>
        <taxon>Tracheophyta</taxon>
        <taxon>Spermatophyta</taxon>
        <taxon>Magnoliopsida</taxon>
        <taxon>eudicotyledons</taxon>
        <taxon>Gunneridae</taxon>
        <taxon>Pentapetalae</taxon>
        <taxon>rosids</taxon>
        <taxon>malvids</taxon>
        <taxon>Sapindales</taxon>
        <taxon>Rutaceae</taxon>
        <taxon>Aurantioideae</taxon>
        <taxon>Citrus</taxon>
    </lineage>
</organism>
<evidence type="ECO:0000313" key="1">
    <source>
        <dbReference type="EMBL" id="KAK9187590.1"/>
    </source>
</evidence>
<sequence>MNDSRRPHSFSMGMGLVAALPLQRLVKGDTALQRKVQRLHMANEGAEDSVGEK</sequence>
<comment type="caution">
    <text evidence="1">The sequence shown here is derived from an EMBL/GenBank/DDBJ whole genome shotgun (WGS) entry which is preliminary data.</text>
</comment>